<keyword evidence="2" id="KW-1185">Reference proteome</keyword>
<evidence type="ECO:0000313" key="1">
    <source>
        <dbReference type="EMBL" id="KAF0892954.1"/>
    </source>
</evidence>
<gene>
    <name evidence="1" type="ORF">E2562_020067</name>
</gene>
<reference evidence="1 2" key="1">
    <citation type="submission" date="2019-11" db="EMBL/GenBank/DDBJ databases">
        <title>Whole genome sequence of Oryza granulata.</title>
        <authorList>
            <person name="Li W."/>
        </authorList>
    </citation>
    <scope>NUCLEOTIDE SEQUENCE [LARGE SCALE GENOMIC DNA]</scope>
    <source>
        <strain evidence="2">cv. Menghai</strain>
        <tissue evidence="1">Leaf</tissue>
    </source>
</reference>
<proteinExistence type="predicted"/>
<comment type="caution">
    <text evidence="1">The sequence shown here is derived from an EMBL/GenBank/DDBJ whole genome shotgun (WGS) entry which is preliminary data.</text>
</comment>
<sequence length="81" mass="8348">MGDGEGRMFVPMAVREVATVVPAIVSEAQMKLVMKRGDAVVGILLPVGEASNCFLSDLATGALISVLAINKAKSISKVTAC</sequence>
<dbReference type="AlphaFoldDB" id="A0A6G1BZ77"/>
<evidence type="ECO:0000313" key="2">
    <source>
        <dbReference type="Proteomes" id="UP000479710"/>
    </source>
</evidence>
<dbReference type="EMBL" id="SPHZ02000011">
    <property type="protein sequence ID" value="KAF0892954.1"/>
    <property type="molecule type" value="Genomic_DNA"/>
</dbReference>
<name>A0A6G1BZ77_9ORYZ</name>
<dbReference type="Proteomes" id="UP000479710">
    <property type="component" value="Unassembled WGS sequence"/>
</dbReference>
<protein>
    <submittedName>
        <fullName evidence="1">Uncharacterized protein</fullName>
    </submittedName>
</protein>
<organism evidence="1 2">
    <name type="scientific">Oryza meyeriana var. granulata</name>
    <dbReference type="NCBI Taxonomy" id="110450"/>
    <lineage>
        <taxon>Eukaryota</taxon>
        <taxon>Viridiplantae</taxon>
        <taxon>Streptophyta</taxon>
        <taxon>Embryophyta</taxon>
        <taxon>Tracheophyta</taxon>
        <taxon>Spermatophyta</taxon>
        <taxon>Magnoliopsida</taxon>
        <taxon>Liliopsida</taxon>
        <taxon>Poales</taxon>
        <taxon>Poaceae</taxon>
        <taxon>BOP clade</taxon>
        <taxon>Oryzoideae</taxon>
        <taxon>Oryzeae</taxon>
        <taxon>Oryzinae</taxon>
        <taxon>Oryza</taxon>
        <taxon>Oryza meyeriana</taxon>
    </lineage>
</organism>
<accession>A0A6G1BZ77</accession>